<evidence type="ECO:0000313" key="1">
    <source>
        <dbReference type="EMBL" id="PIO54374.1"/>
    </source>
</evidence>
<protein>
    <submittedName>
        <fullName evidence="1">Uncharacterized protein</fullName>
    </submittedName>
</protein>
<dbReference type="OrthoDB" id="5840356at2759"/>
<gene>
    <name evidence="1" type="ORF">TELCIR_24264</name>
</gene>
<accession>A0A2G9T8W2</accession>
<dbReference type="Proteomes" id="UP000230423">
    <property type="component" value="Unassembled WGS sequence"/>
</dbReference>
<proteinExistence type="predicted"/>
<organism evidence="1 2">
    <name type="scientific">Teladorsagia circumcincta</name>
    <name type="common">Brown stomach worm</name>
    <name type="synonym">Ostertagia circumcincta</name>
    <dbReference type="NCBI Taxonomy" id="45464"/>
    <lineage>
        <taxon>Eukaryota</taxon>
        <taxon>Metazoa</taxon>
        <taxon>Ecdysozoa</taxon>
        <taxon>Nematoda</taxon>
        <taxon>Chromadorea</taxon>
        <taxon>Rhabditida</taxon>
        <taxon>Rhabditina</taxon>
        <taxon>Rhabditomorpha</taxon>
        <taxon>Strongyloidea</taxon>
        <taxon>Trichostrongylidae</taxon>
        <taxon>Teladorsagia</taxon>
    </lineage>
</organism>
<keyword evidence="2" id="KW-1185">Reference proteome</keyword>
<dbReference type="AlphaFoldDB" id="A0A2G9T8W2"/>
<reference evidence="1 2" key="1">
    <citation type="submission" date="2015-09" db="EMBL/GenBank/DDBJ databases">
        <title>Draft genome of the parasitic nematode Teladorsagia circumcincta isolate WARC Sus (inbred).</title>
        <authorList>
            <person name="Mitreva M."/>
        </authorList>
    </citation>
    <scope>NUCLEOTIDE SEQUENCE [LARGE SCALE GENOMIC DNA]</scope>
    <source>
        <strain evidence="1 2">S</strain>
    </source>
</reference>
<name>A0A2G9T8W2_TELCI</name>
<sequence>MGGVWLKQMLDSISTAIKGESPSVIGYASHTEITLAVMKLMGVEKGELTTSAGFVIELKYAFF</sequence>
<dbReference type="EMBL" id="KZ397643">
    <property type="protein sequence ID" value="PIO54374.1"/>
    <property type="molecule type" value="Genomic_DNA"/>
</dbReference>
<evidence type="ECO:0000313" key="2">
    <source>
        <dbReference type="Proteomes" id="UP000230423"/>
    </source>
</evidence>